<dbReference type="Proteomes" id="UP000789366">
    <property type="component" value="Unassembled WGS sequence"/>
</dbReference>
<gene>
    <name evidence="1" type="ORF">SPELUC_LOCUS2699</name>
</gene>
<evidence type="ECO:0000313" key="1">
    <source>
        <dbReference type="EMBL" id="CAG8494180.1"/>
    </source>
</evidence>
<evidence type="ECO:0000313" key="2">
    <source>
        <dbReference type="Proteomes" id="UP000789366"/>
    </source>
</evidence>
<sequence>MSRINSKDKCRVSNIRKRAHAENNSTTTSEQEETQLNAKSSNNPSYVWHHFTVLEDKVHAQCQICDRKGKSVKYVFHGTTSNMIYHLENEHGISKKNPTGNVEDGNIEDFFEVAHRKAARKKQPIIEIAMLTWMIDDCQPLYLLRFQSFKSFMEVALPEFKVPSDDKARRMIINAYTQSTRQLTELLQDTYSKRVTNLILFFNGSPKNTENLRDAQCKLNYQKVYKVLLDVRTRWNSTYIAWKRLLELKNAILYLITILKISSEKDDKDDASYLEQINLTELEWSLLSDILTVLAPFYEATKMLSGVSYATLNMVCCTMHHLKKIVAPPNDKDEDYYVELLYGELDMTASQSSSINMHSDDEIIDLAARANQALNISHGRVQKHKNIPVNSQQNSDPRFKKRQAIEPPVTIMNMLEQVKATIYLSMCQYWDVPKEITLLSALLDPRYKKLKFVTEIQRNMTVDKLNELYRIEQAIIIEESNDSLYNNLPKLSFTNKLSDVNQVNYSLLGLSDDSDEEESNMSNEVIRYLALPKEAQECNILEWWKERVNILPNRFWLTNFQSSLGFLFVTKLEKYLFVNGRYITDAQKSIEDKQIQ</sequence>
<comment type="caution">
    <text evidence="1">The sequence shown here is derived from an EMBL/GenBank/DDBJ whole genome shotgun (WGS) entry which is preliminary data.</text>
</comment>
<protein>
    <submittedName>
        <fullName evidence="1">1809_t:CDS:1</fullName>
    </submittedName>
</protein>
<name>A0ACA9KX69_9GLOM</name>
<proteinExistence type="predicted"/>
<keyword evidence="2" id="KW-1185">Reference proteome</keyword>
<reference evidence="1" key="1">
    <citation type="submission" date="2021-06" db="EMBL/GenBank/DDBJ databases">
        <authorList>
            <person name="Kallberg Y."/>
            <person name="Tangrot J."/>
            <person name="Rosling A."/>
        </authorList>
    </citation>
    <scope>NUCLEOTIDE SEQUENCE</scope>
    <source>
        <strain evidence="1">28 12/20/2015</strain>
    </source>
</reference>
<dbReference type="EMBL" id="CAJVPW010001883">
    <property type="protein sequence ID" value="CAG8494180.1"/>
    <property type="molecule type" value="Genomic_DNA"/>
</dbReference>
<feature type="non-terminal residue" evidence="1">
    <location>
        <position position="596"/>
    </location>
</feature>
<accession>A0ACA9KX69</accession>
<organism evidence="1 2">
    <name type="scientific">Cetraspora pellucida</name>
    <dbReference type="NCBI Taxonomy" id="1433469"/>
    <lineage>
        <taxon>Eukaryota</taxon>
        <taxon>Fungi</taxon>
        <taxon>Fungi incertae sedis</taxon>
        <taxon>Mucoromycota</taxon>
        <taxon>Glomeromycotina</taxon>
        <taxon>Glomeromycetes</taxon>
        <taxon>Diversisporales</taxon>
        <taxon>Gigasporaceae</taxon>
        <taxon>Cetraspora</taxon>
    </lineage>
</organism>